<accession>A0A5J4RXM3</accession>
<dbReference type="AlphaFoldDB" id="A0A5J4RXM3"/>
<reference evidence="1 2" key="1">
    <citation type="submission" date="2019-03" db="EMBL/GenBank/DDBJ databases">
        <title>Single cell metagenomics reveals metabolic interactions within the superorganism composed of flagellate Streblomastix strix and complex community of Bacteroidetes bacteria on its surface.</title>
        <authorList>
            <person name="Treitli S.C."/>
            <person name="Kolisko M."/>
            <person name="Husnik F."/>
            <person name="Keeling P."/>
            <person name="Hampl V."/>
        </authorList>
    </citation>
    <scope>NUCLEOTIDE SEQUENCE [LARGE SCALE GENOMIC DNA]</scope>
    <source>
        <strain evidence="1">ST1C</strain>
    </source>
</reference>
<gene>
    <name evidence="1" type="ORF">EZS28_052742</name>
</gene>
<protein>
    <submittedName>
        <fullName evidence="1">Uncharacterized protein</fullName>
    </submittedName>
</protein>
<comment type="caution">
    <text evidence="1">The sequence shown here is derived from an EMBL/GenBank/DDBJ whole genome shotgun (WGS) entry which is preliminary data.</text>
</comment>
<dbReference type="OrthoDB" id="116375at2759"/>
<organism evidence="1 2">
    <name type="scientific">Streblomastix strix</name>
    <dbReference type="NCBI Taxonomy" id="222440"/>
    <lineage>
        <taxon>Eukaryota</taxon>
        <taxon>Metamonada</taxon>
        <taxon>Preaxostyla</taxon>
        <taxon>Oxymonadida</taxon>
        <taxon>Streblomastigidae</taxon>
        <taxon>Streblomastix</taxon>
    </lineage>
</organism>
<sequence>MEIIQYWWDNKLKGQINQDEYAKRDTTNNVNEDDIDWNKDKVASETCYLCHNKFTNENKHTSDRIDNSIRHIKQNCQLTYQICRTVKADKDNDISKLKMQLMKSAIQEHLPKTINNESIYNMLKECMQGGLSNVYHLSNFKGIKHINILRYNRVTKTITSYDTQQIDFLFPRSFIKMIDRADLISYIPDTIMLQILPST</sequence>
<proteinExistence type="predicted"/>
<evidence type="ECO:0000313" key="1">
    <source>
        <dbReference type="EMBL" id="KAA6337955.1"/>
    </source>
</evidence>
<name>A0A5J4RXM3_9EUKA</name>
<evidence type="ECO:0000313" key="2">
    <source>
        <dbReference type="Proteomes" id="UP000324800"/>
    </source>
</evidence>
<dbReference type="Proteomes" id="UP000324800">
    <property type="component" value="Unassembled WGS sequence"/>
</dbReference>
<dbReference type="EMBL" id="SNRW01041333">
    <property type="protein sequence ID" value="KAA6337955.1"/>
    <property type="molecule type" value="Genomic_DNA"/>
</dbReference>